<keyword evidence="1" id="KW-0540">Nuclease</keyword>
<gene>
    <name evidence="4" type="ORF">Dfulv_36670</name>
</gene>
<dbReference type="Proteomes" id="UP001059617">
    <property type="component" value="Chromosome"/>
</dbReference>
<keyword evidence="5" id="KW-1185">Reference proteome</keyword>
<keyword evidence="2" id="KW-0378">Hydrolase</keyword>
<dbReference type="InterPro" id="IPR016191">
    <property type="entry name" value="Ribonuclease/ribotoxin"/>
</dbReference>
<dbReference type="EMBL" id="CP073720">
    <property type="protein sequence ID" value="UWP87607.1"/>
    <property type="molecule type" value="Genomic_DNA"/>
</dbReference>
<evidence type="ECO:0000313" key="4">
    <source>
        <dbReference type="EMBL" id="UWP87607.1"/>
    </source>
</evidence>
<dbReference type="Gene3D" id="3.10.450.30">
    <property type="entry name" value="Microbial ribonucleases"/>
    <property type="match status" value="1"/>
</dbReference>
<evidence type="ECO:0000256" key="3">
    <source>
        <dbReference type="SAM" id="SignalP"/>
    </source>
</evidence>
<feature type="chain" id="PRO_5045543465" evidence="3">
    <location>
        <begin position="23"/>
        <end position="133"/>
    </location>
</feature>
<accession>A0ABY5WC19</accession>
<feature type="signal peptide" evidence="3">
    <location>
        <begin position="1"/>
        <end position="22"/>
    </location>
</feature>
<protein>
    <submittedName>
        <fullName evidence="4">Ribonuclease N</fullName>
    </submittedName>
</protein>
<evidence type="ECO:0000313" key="5">
    <source>
        <dbReference type="Proteomes" id="UP001059617"/>
    </source>
</evidence>
<keyword evidence="3" id="KW-0732">Signal</keyword>
<name>A0ABY5WC19_9ACTN</name>
<reference evidence="4" key="1">
    <citation type="submission" date="2021-04" db="EMBL/GenBank/DDBJ databases">
        <authorList>
            <person name="Hartkoorn R.C."/>
            <person name="Beaudoing E."/>
            <person name="Hot D."/>
        </authorList>
    </citation>
    <scope>NUCLEOTIDE SEQUENCE</scope>
    <source>
        <strain evidence="4">NRRL B-16292</strain>
    </source>
</reference>
<dbReference type="InterPro" id="IPR000026">
    <property type="entry name" value="N1-like"/>
</dbReference>
<evidence type="ECO:0000256" key="2">
    <source>
        <dbReference type="ARBA" id="ARBA00022801"/>
    </source>
</evidence>
<evidence type="ECO:0000256" key="1">
    <source>
        <dbReference type="ARBA" id="ARBA00022722"/>
    </source>
</evidence>
<sequence>MLSQLSLAVVLIAGLIAGPAVVAPATVDAAHASVYSSCNISGCADARTARSGWSSLGFPTSRNWYAWPAGKYNFAGGQFYNREGQLPSGATYYEYDVVPRNKGAARDAKRIIVNRSTGVTWYSPNHYTDFYRL</sequence>
<proteinExistence type="predicted"/>
<reference evidence="4" key="2">
    <citation type="submission" date="2022-09" db="EMBL/GenBank/DDBJ databases">
        <title>Biosynthetic gene clusters of Dactylosporangioum fulvum.</title>
        <authorList>
            <person name="Caradec T."/>
        </authorList>
    </citation>
    <scope>NUCLEOTIDE SEQUENCE</scope>
    <source>
        <strain evidence="4">NRRL B-16292</strain>
    </source>
</reference>
<dbReference type="Pfam" id="PF00545">
    <property type="entry name" value="Ribonuclease"/>
    <property type="match status" value="1"/>
</dbReference>
<organism evidence="4 5">
    <name type="scientific">Dactylosporangium fulvum</name>
    <dbReference type="NCBI Taxonomy" id="53359"/>
    <lineage>
        <taxon>Bacteria</taxon>
        <taxon>Bacillati</taxon>
        <taxon>Actinomycetota</taxon>
        <taxon>Actinomycetes</taxon>
        <taxon>Micromonosporales</taxon>
        <taxon>Micromonosporaceae</taxon>
        <taxon>Dactylosporangium</taxon>
    </lineage>
</organism>
<dbReference type="SUPFAM" id="SSF53933">
    <property type="entry name" value="Microbial ribonucleases"/>
    <property type="match status" value="1"/>
</dbReference>